<dbReference type="InterPro" id="IPR036388">
    <property type="entry name" value="WH-like_DNA-bd_sf"/>
</dbReference>
<accession>A0ABR7AI36</accession>
<keyword evidence="1" id="KW-0805">Transcription regulation</keyword>
<dbReference type="EMBL" id="JACONT010000001">
    <property type="protein sequence ID" value="MBC3940111.1"/>
    <property type="molecule type" value="Genomic_DNA"/>
</dbReference>
<dbReference type="Gene3D" id="1.10.10.10">
    <property type="entry name" value="Winged helix-like DNA-binding domain superfamily/Winged helix DNA-binding domain"/>
    <property type="match status" value="1"/>
</dbReference>
<reference evidence="5 6" key="1">
    <citation type="submission" date="2020-08" db="EMBL/GenBank/DDBJ databases">
        <title>Putative novel bacterial strains isolated from necrotic wheat leaf tissues caused by Xanthomonas translucens.</title>
        <authorList>
            <person name="Tambong J.T."/>
        </authorList>
    </citation>
    <scope>NUCLEOTIDE SEQUENCE [LARGE SCALE GENOMIC DNA]</scope>
    <source>
        <strain evidence="6">DOAB 1063</strain>
    </source>
</reference>
<dbReference type="SUPFAM" id="SSF46785">
    <property type="entry name" value="Winged helix' DNA-binding domain"/>
    <property type="match status" value="1"/>
</dbReference>
<keyword evidence="3" id="KW-0804">Transcription</keyword>
<sequence length="163" mass="18240">MHGWDEEEGTHVIPLDNLNFDAVIARSQAACDALSDDDDGLKREVLAHAGNRWSLGIVHALGVAGTLRHAELARRLEGVTQRMLTRSLRHLERDGLILRRDYGEVPPRVDYTLTPMGRGMLVGMMPLWTWIIDNASEFRAARTRFDHNGPVANDHAKARSVPD</sequence>
<protein>
    <submittedName>
        <fullName evidence="5">Helix-turn-helix transcriptional regulator</fullName>
    </submittedName>
</protein>
<dbReference type="PROSITE" id="PS51118">
    <property type="entry name" value="HTH_HXLR"/>
    <property type="match status" value="1"/>
</dbReference>
<dbReference type="PANTHER" id="PTHR33204">
    <property type="entry name" value="TRANSCRIPTIONAL REGULATOR, MARR FAMILY"/>
    <property type="match status" value="1"/>
</dbReference>
<evidence type="ECO:0000256" key="2">
    <source>
        <dbReference type="ARBA" id="ARBA00023125"/>
    </source>
</evidence>
<proteinExistence type="predicted"/>
<dbReference type="InterPro" id="IPR036390">
    <property type="entry name" value="WH_DNA-bd_sf"/>
</dbReference>
<dbReference type="Pfam" id="PF01638">
    <property type="entry name" value="HxlR"/>
    <property type="match status" value="1"/>
</dbReference>
<evidence type="ECO:0000256" key="1">
    <source>
        <dbReference type="ARBA" id="ARBA00023015"/>
    </source>
</evidence>
<name>A0ABR7AI36_9SPHN</name>
<evidence type="ECO:0000256" key="3">
    <source>
        <dbReference type="ARBA" id="ARBA00023163"/>
    </source>
</evidence>
<keyword evidence="2" id="KW-0238">DNA-binding</keyword>
<feature type="domain" description="HTH hxlR-type" evidence="4">
    <location>
        <begin position="31"/>
        <end position="139"/>
    </location>
</feature>
<evidence type="ECO:0000259" key="4">
    <source>
        <dbReference type="PROSITE" id="PS51118"/>
    </source>
</evidence>
<dbReference type="RefSeq" id="WP_187501930.1">
    <property type="nucleotide sequence ID" value="NZ_CP162536.1"/>
</dbReference>
<gene>
    <name evidence="5" type="ORF">H8S47_00255</name>
</gene>
<comment type="caution">
    <text evidence="5">The sequence shown here is derived from an EMBL/GenBank/DDBJ whole genome shotgun (WGS) entry which is preliminary data.</text>
</comment>
<dbReference type="PANTHER" id="PTHR33204:SF39">
    <property type="entry name" value="TRANSCRIPTIONAL REGULATORY PROTEIN"/>
    <property type="match status" value="1"/>
</dbReference>
<evidence type="ECO:0000313" key="5">
    <source>
        <dbReference type="EMBL" id="MBC3940111.1"/>
    </source>
</evidence>
<evidence type="ECO:0000313" key="6">
    <source>
        <dbReference type="Proteomes" id="UP000597613"/>
    </source>
</evidence>
<dbReference type="Proteomes" id="UP000597613">
    <property type="component" value="Unassembled WGS sequence"/>
</dbReference>
<dbReference type="InterPro" id="IPR002577">
    <property type="entry name" value="HTH_HxlR"/>
</dbReference>
<organism evidence="5 6">
    <name type="scientific">Sphingomonas albertensis</name>
    <dbReference type="NCBI Taxonomy" id="2762591"/>
    <lineage>
        <taxon>Bacteria</taxon>
        <taxon>Pseudomonadati</taxon>
        <taxon>Pseudomonadota</taxon>
        <taxon>Alphaproteobacteria</taxon>
        <taxon>Sphingomonadales</taxon>
        <taxon>Sphingomonadaceae</taxon>
        <taxon>Sphingomonas</taxon>
    </lineage>
</organism>
<keyword evidence="6" id="KW-1185">Reference proteome</keyword>